<keyword evidence="6 10" id="KW-0732">Signal</keyword>
<evidence type="ECO:0000256" key="1">
    <source>
        <dbReference type="ARBA" id="ARBA00004613"/>
    </source>
</evidence>
<keyword evidence="5 10" id="KW-0964">Secreted</keyword>
<dbReference type="PROSITE" id="PS00520">
    <property type="entry name" value="INTERLEUKIN_10"/>
    <property type="match status" value="1"/>
</dbReference>
<dbReference type="Proteomes" id="UP001295444">
    <property type="component" value="Chromosome 01"/>
</dbReference>
<evidence type="ECO:0000256" key="7">
    <source>
        <dbReference type="ARBA" id="ARBA00023157"/>
    </source>
</evidence>
<evidence type="ECO:0000256" key="6">
    <source>
        <dbReference type="ARBA" id="ARBA00022729"/>
    </source>
</evidence>
<dbReference type="PANTHER" id="PTHR48482">
    <property type="entry name" value="INTERLEUKIN-19-RELATED"/>
    <property type="match status" value="1"/>
</dbReference>
<evidence type="ECO:0000256" key="8">
    <source>
        <dbReference type="ARBA" id="ARBA00023180"/>
    </source>
</evidence>
<feature type="chain" id="PRO_5041782783" description="Interleukin family protein" evidence="10">
    <location>
        <begin position="18"/>
        <end position="174"/>
    </location>
</feature>
<evidence type="ECO:0000256" key="3">
    <source>
        <dbReference type="ARBA" id="ARBA00011144"/>
    </source>
</evidence>
<name>A0AAD1VLP8_PELCU</name>
<comment type="subunit">
    <text evidence="3">Homodimer. Interacts with IL10RA and IL10RB.</text>
</comment>
<dbReference type="GO" id="GO:0001817">
    <property type="term" value="P:regulation of cytokine production"/>
    <property type="evidence" value="ECO:0007669"/>
    <property type="project" value="UniProtKB-ARBA"/>
</dbReference>
<dbReference type="GO" id="GO:0006955">
    <property type="term" value="P:immune response"/>
    <property type="evidence" value="ECO:0007669"/>
    <property type="project" value="InterPro"/>
</dbReference>
<dbReference type="GO" id="GO:0005615">
    <property type="term" value="C:extracellular space"/>
    <property type="evidence" value="ECO:0007669"/>
    <property type="project" value="UniProtKB-UniRule"/>
</dbReference>
<dbReference type="Gene3D" id="1.20.1250.10">
    <property type="match status" value="1"/>
</dbReference>
<dbReference type="GO" id="GO:0005125">
    <property type="term" value="F:cytokine activity"/>
    <property type="evidence" value="ECO:0007669"/>
    <property type="project" value="UniProtKB-UniRule"/>
</dbReference>
<evidence type="ECO:0000256" key="9">
    <source>
        <dbReference type="PIRSR" id="PIRSR620443-50"/>
    </source>
</evidence>
<dbReference type="EMBL" id="OW240912">
    <property type="protein sequence ID" value="CAH2220963.1"/>
    <property type="molecule type" value="Genomic_DNA"/>
</dbReference>
<dbReference type="InterPro" id="IPR000098">
    <property type="entry name" value="IL-10"/>
</dbReference>
<accession>A0AAD1VLP8</accession>
<dbReference type="InterPro" id="IPR009079">
    <property type="entry name" value="4_helix_cytokine-like_core"/>
</dbReference>
<keyword evidence="7 9" id="KW-1015">Disulfide bond</keyword>
<dbReference type="PANTHER" id="PTHR48482:SF5">
    <property type="entry name" value="INTERLEUKIN-10"/>
    <property type="match status" value="1"/>
</dbReference>
<dbReference type="FunFam" id="1.20.1250.10:FF:000011">
    <property type="entry name" value="Interleukin-10"/>
    <property type="match status" value="1"/>
</dbReference>
<comment type="similarity">
    <text evidence="2 10">Belongs to the IL-10 family.</text>
</comment>
<dbReference type="AlphaFoldDB" id="A0AAD1VLP8"/>
<dbReference type="SMART" id="SM00188">
    <property type="entry name" value="IL10"/>
    <property type="match status" value="1"/>
</dbReference>
<comment type="function">
    <text evidence="10">Immune regulatory cytokine.</text>
</comment>
<evidence type="ECO:0000256" key="10">
    <source>
        <dbReference type="RuleBase" id="RU368043"/>
    </source>
</evidence>
<gene>
    <name evidence="11" type="ORF">PECUL_23A041531</name>
</gene>
<evidence type="ECO:0000256" key="5">
    <source>
        <dbReference type="ARBA" id="ARBA00022525"/>
    </source>
</evidence>
<keyword evidence="8" id="KW-0325">Glycoprotein</keyword>
<dbReference type="PRINTS" id="PR01294">
    <property type="entry name" value="INTRLEUKIN10"/>
</dbReference>
<organism evidence="11 12">
    <name type="scientific">Pelobates cultripes</name>
    <name type="common">Western spadefoot toad</name>
    <dbReference type="NCBI Taxonomy" id="61616"/>
    <lineage>
        <taxon>Eukaryota</taxon>
        <taxon>Metazoa</taxon>
        <taxon>Chordata</taxon>
        <taxon>Craniata</taxon>
        <taxon>Vertebrata</taxon>
        <taxon>Euteleostomi</taxon>
        <taxon>Amphibia</taxon>
        <taxon>Batrachia</taxon>
        <taxon>Anura</taxon>
        <taxon>Pelobatoidea</taxon>
        <taxon>Pelobatidae</taxon>
        <taxon>Pelobates</taxon>
    </lineage>
</organism>
<comment type="subcellular location">
    <subcellularLocation>
        <location evidence="1 10">Secreted</location>
    </subcellularLocation>
</comment>
<dbReference type="Pfam" id="PF00726">
    <property type="entry name" value="IL10"/>
    <property type="match status" value="1"/>
</dbReference>
<dbReference type="InterPro" id="IPR020443">
    <property type="entry name" value="IL-10/19/20/24/26"/>
</dbReference>
<sequence length="174" mass="20335">MKFFIILLILAYKEVNSQSGDTEGNCQRVVNIFPAKLKELRTSFQKVKNYFQMKDNALEVILLQDNLLNDFKSSLGCQSVIEMIKFYLEDVLPRASSKDKSVKSSVSIMNDKLLDLKQTLRRCHHFLPCDRKSKAIKQIKETYSKMKEHGIYKAMGEFDIFIDYIEEYLSNKKK</sequence>
<evidence type="ECO:0000256" key="2">
    <source>
        <dbReference type="ARBA" id="ARBA00008813"/>
    </source>
</evidence>
<feature type="disulfide bond" evidence="9">
    <location>
        <begin position="77"/>
        <end position="129"/>
    </location>
</feature>
<keyword evidence="12" id="KW-1185">Reference proteome</keyword>
<proteinExistence type="inferred from homology"/>
<keyword evidence="4 10" id="KW-0202">Cytokine</keyword>
<evidence type="ECO:0000313" key="12">
    <source>
        <dbReference type="Proteomes" id="UP001295444"/>
    </source>
</evidence>
<evidence type="ECO:0000313" key="11">
    <source>
        <dbReference type="EMBL" id="CAH2220963.1"/>
    </source>
</evidence>
<dbReference type="SUPFAM" id="SSF47266">
    <property type="entry name" value="4-helical cytokines"/>
    <property type="match status" value="1"/>
</dbReference>
<feature type="disulfide bond" evidence="9">
    <location>
        <begin position="26"/>
        <end position="123"/>
    </location>
</feature>
<evidence type="ECO:0000256" key="4">
    <source>
        <dbReference type="ARBA" id="ARBA00022514"/>
    </source>
</evidence>
<dbReference type="InterPro" id="IPR020423">
    <property type="entry name" value="IL-10_CS"/>
</dbReference>
<feature type="signal peptide" evidence="10">
    <location>
        <begin position="1"/>
        <end position="17"/>
    </location>
</feature>
<reference evidence="11" key="1">
    <citation type="submission" date="2022-03" db="EMBL/GenBank/DDBJ databases">
        <authorList>
            <person name="Alioto T."/>
            <person name="Alioto T."/>
            <person name="Gomez Garrido J."/>
        </authorList>
    </citation>
    <scope>NUCLEOTIDE SEQUENCE</scope>
</reference>
<protein>
    <recommendedName>
        <fullName evidence="10">Interleukin family protein</fullName>
    </recommendedName>
</protein>